<feature type="compositionally biased region" description="Gly residues" evidence="1">
    <location>
        <begin position="456"/>
        <end position="469"/>
    </location>
</feature>
<dbReference type="FunFam" id="2.30.29.30:FF:000002">
    <property type="entry name" value="Band 4.1-like protein 5 isoform 1"/>
    <property type="match status" value="1"/>
</dbReference>
<dbReference type="InterPro" id="IPR014352">
    <property type="entry name" value="FERM/acyl-CoA-bd_prot_sf"/>
</dbReference>
<dbReference type="InterPro" id="IPR018979">
    <property type="entry name" value="FERM_N"/>
</dbReference>
<accession>A0ABD1K6Q7</accession>
<dbReference type="InterPro" id="IPR014847">
    <property type="entry name" value="FA"/>
</dbReference>
<gene>
    <name evidence="3" type="ORF">ACEWY4_009297</name>
</gene>
<dbReference type="FunFam" id="1.20.80.10:FF:000005">
    <property type="entry name" value="FERM, RhoGEF and pleckstrin domain-containing protein 1"/>
    <property type="match status" value="1"/>
</dbReference>
<dbReference type="Pfam" id="PF09379">
    <property type="entry name" value="FERM_N"/>
    <property type="match status" value="1"/>
</dbReference>
<dbReference type="AlphaFoldDB" id="A0ABD1K6Q7"/>
<dbReference type="InterPro" id="IPR035963">
    <property type="entry name" value="FERM_2"/>
</dbReference>
<dbReference type="PROSITE" id="PS50057">
    <property type="entry name" value="FERM_3"/>
    <property type="match status" value="1"/>
</dbReference>
<dbReference type="InterPro" id="IPR000299">
    <property type="entry name" value="FERM_domain"/>
</dbReference>
<dbReference type="InterPro" id="IPR029071">
    <property type="entry name" value="Ubiquitin-like_domsf"/>
</dbReference>
<dbReference type="SUPFAM" id="SSF47031">
    <property type="entry name" value="Second domain of FERM"/>
    <property type="match status" value="1"/>
</dbReference>
<feature type="domain" description="FERM" evidence="2">
    <location>
        <begin position="25"/>
        <end position="301"/>
    </location>
</feature>
<dbReference type="Gene3D" id="2.30.29.30">
    <property type="entry name" value="Pleckstrin-homology domain (PH domain)/Phosphotyrosine-binding domain (PTB)"/>
    <property type="match status" value="1"/>
</dbReference>
<feature type="region of interest" description="Disordered" evidence="1">
    <location>
        <begin position="760"/>
        <end position="790"/>
    </location>
</feature>
<dbReference type="CDD" id="cd14473">
    <property type="entry name" value="FERM_B-lobe"/>
    <property type="match status" value="1"/>
</dbReference>
<dbReference type="InterPro" id="IPR011993">
    <property type="entry name" value="PH-like_dom_sf"/>
</dbReference>
<dbReference type="InterPro" id="IPR018980">
    <property type="entry name" value="FERM_PH-like_C"/>
</dbReference>
<sequence>MSIRSRLEPFKISVRSEAARKDSLLRLRVIFLDDSEQTFEVEQKALGNDFYNKVCGHLKLLEKEYFGLEFRHHCGTFVWLELLKPLVKQVKNISDLSFRFIVKFFPPDPGQLQKELTRYLFALQIKQDLSNGSLTCNDNSAALLCAAEIGDYMEGLDVQHLETKKYVPNQEWLQKKILRFHRRHRGQTPAEADGQLLEVARKLDMYGIRPHAASDGEATKINLAVTHSGVLVFQGNRKINTFSWAKIRKLSFKRKHFLIKLHAKIVPSHKDTLEFAMASRDVCKAFWKMCVEYHAFFRLSEEPKTRHKSLLYSKGSCFRYSGRTQRQLLDCVGKGERKNLPFERRYCKVDCGARQCRSSPDLLTDVSKQVYEQSCGFPHAGCTQGGMRSQSTLEVLLSAGRDRDRPKARTAMPSSLFGSRSSSFSGVETTSAAASASASAASPPPSMGPLPLRWQGQGGLTHRGAGWGRGAAPQRGRLLGNTQQLVLLYPNPHTHPHACQGVHPALAVTPLPAQPFCPGQMPCMFTLPTAGCHHIHYHHHHHHHHHQVPPPMPVQPLLPVDDVIRSSSFSNSSALAPARRQTGTGALGFATPFGLPPGLFPSVYGGGCSQGQRGRGGHSSSSCGGGGGARLDFNYEELGHFSDDCSYQSALPRRSCGQSDDVKLLRQPALAAEFRPLGHYPHLSRRQAPVRPTHLPLQASAAAVCPERPASACSLRGGGGGPGSRAELSHSDSDSETVVCPLYCQAALAGPLARMRISSGSLQLEEEEEEEGTVNPKGAEEAGATAKRNP</sequence>
<evidence type="ECO:0000259" key="2">
    <source>
        <dbReference type="PROSITE" id="PS50057"/>
    </source>
</evidence>
<dbReference type="PANTHER" id="PTHR45858:SF1">
    <property type="entry name" value="FERM DOMAIN-CONTAINING PROTEIN 7"/>
    <property type="match status" value="1"/>
</dbReference>
<feature type="region of interest" description="Disordered" evidence="1">
    <location>
        <begin position="399"/>
        <end position="472"/>
    </location>
</feature>
<dbReference type="InterPro" id="IPR051835">
    <property type="entry name" value="RAC1-GEF"/>
</dbReference>
<dbReference type="EMBL" id="JBHFQA010000008">
    <property type="protein sequence ID" value="KAL2094578.1"/>
    <property type="molecule type" value="Genomic_DNA"/>
</dbReference>
<dbReference type="Pfam" id="PF08736">
    <property type="entry name" value="FA"/>
    <property type="match status" value="1"/>
</dbReference>
<dbReference type="SMART" id="SM01196">
    <property type="entry name" value="FERM_C"/>
    <property type="match status" value="1"/>
</dbReference>
<dbReference type="SMART" id="SM00295">
    <property type="entry name" value="B41"/>
    <property type="match status" value="1"/>
</dbReference>
<dbReference type="Gene3D" id="3.10.20.90">
    <property type="entry name" value="Phosphatidylinositol 3-kinase Catalytic Subunit, Chain A, domain 1"/>
    <property type="match status" value="1"/>
</dbReference>
<dbReference type="Pfam" id="PF09380">
    <property type="entry name" value="FERM_C"/>
    <property type="match status" value="1"/>
</dbReference>
<dbReference type="Proteomes" id="UP001591681">
    <property type="component" value="Unassembled WGS sequence"/>
</dbReference>
<dbReference type="CDD" id="cd13193">
    <property type="entry name" value="FERM_C_FARP1-like"/>
    <property type="match status" value="1"/>
</dbReference>
<dbReference type="Gene3D" id="1.20.80.10">
    <property type="match status" value="1"/>
</dbReference>
<reference evidence="3 4" key="1">
    <citation type="submission" date="2024-09" db="EMBL/GenBank/DDBJ databases">
        <title>A chromosome-level genome assembly of Gray's grenadier anchovy, Coilia grayii.</title>
        <authorList>
            <person name="Fu Z."/>
        </authorList>
    </citation>
    <scope>NUCLEOTIDE SEQUENCE [LARGE SCALE GENOMIC DNA]</scope>
    <source>
        <strain evidence="3">G4</strain>
        <tissue evidence="3">Muscle</tissue>
    </source>
</reference>
<dbReference type="SMART" id="SM01195">
    <property type="entry name" value="FA"/>
    <property type="match status" value="1"/>
</dbReference>
<dbReference type="PROSITE" id="PS00660">
    <property type="entry name" value="FERM_1"/>
    <property type="match status" value="1"/>
</dbReference>
<evidence type="ECO:0000313" key="4">
    <source>
        <dbReference type="Proteomes" id="UP001591681"/>
    </source>
</evidence>
<dbReference type="SUPFAM" id="SSF50729">
    <property type="entry name" value="PH domain-like"/>
    <property type="match status" value="1"/>
</dbReference>
<dbReference type="SUPFAM" id="SSF54236">
    <property type="entry name" value="Ubiquitin-like"/>
    <property type="match status" value="1"/>
</dbReference>
<proteinExistence type="predicted"/>
<evidence type="ECO:0000313" key="3">
    <source>
        <dbReference type="EMBL" id="KAL2094578.1"/>
    </source>
</evidence>
<dbReference type="PANTHER" id="PTHR45858">
    <property type="entry name" value="FERM DOMAIN CONTAINING PROTEIN"/>
    <property type="match status" value="1"/>
</dbReference>
<dbReference type="InterPro" id="IPR019747">
    <property type="entry name" value="FERM_CS"/>
</dbReference>
<comment type="caution">
    <text evidence="3">The sequence shown here is derived from an EMBL/GenBank/DDBJ whole genome shotgun (WGS) entry which is preliminary data.</text>
</comment>
<feature type="compositionally biased region" description="Low complexity" evidence="1">
    <location>
        <begin position="414"/>
        <end position="441"/>
    </location>
</feature>
<organism evidence="3 4">
    <name type="scientific">Coilia grayii</name>
    <name type="common">Gray's grenadier anchovy</name>
    <dbReference type="NCBI Taxonomy" id="363190"/>
    <lineage>
        <taxon>Eukaryota</taxon>
        <taxon>Metazoa</taxon>
        <taxon>Chordata</taxon>
        <taxon>Craniata</taxon>
        <taxon>Vertebrata</taxon>
        <taxon>Euteleostomi</taxon>
        <taxon>Actinopterygii</taxon>
        <taxon>Neopterygii</taxon>
        <taxon>Teleostei</taxon>
        <taxon>Clupei</taxon>
        <taxon>Clupeiformes</taxon>
        <taxon>Clupeoidei</taxon>
        <taxon>Engraulidae</taxon>
        <taxon>Coilinae</taxon>
        <taxon>Coilia</taxon>
    </lineage>
</organism>
<evidence type="ECO:0000256" key="1">
    <source>
        <dbReference type="SAM" id="MobiDB-lite"/>
    </source>
</evidence>
<dbReference type="InterPro" id="IPR041788">
    <property type="entry name" value="FARP1/FARP2/FRMD7_FERM_C"/>
</dbReference>
<dbReference type="PRINTS" id="PR00935">
    <property type="entry name" value="BAND41"/>
</dbReference>
<dbReference type="FunFam" id="3.10.20.90:FF:000040">
    <property type="entry name" value="FERM, RhoGEF and pleckstrin domain-containing protein"/>
    <property type="match status" value="1"/>
</dbReference>
<keyword evidence="4" id="KW-1185">Reference proteome</keyword>
<protein>
    <recommendedName>
        <fullName evidence="2">FERM domain-containing protein</fullName>
    </recommendedName>
</protein>
<name>A0ABD1K6Q7_9TELE</name>
<feature type="region of interest" description="Disordered" evidence="1">
    <location>
        <begin position="712"/>
        <end position="732"/>
    </location>
</feature>
<dbReference type="InterPro" id="IPR019749">
    <property type="entry name" value="Band_41_domain"/>
</dbReference>
<dbReference type="InterPro" id="IPR019748">
    <property type="entry name" value="FERM_central"/>
</dbReference>
<dbReference type="Pfam" id="PF00373">
    <property type="entry name" value="FERM_M"/>
    <property type="match status" value="1"/>
</dbReference>